<evidence type="ECO:0000313" key="3">
    <source>
        <dbReference type="EMBL" id="KAG7172652.1"/>
    </source>
</evidence>
<feature type="compositionally biased region" description="Polar residues" evidence="1">
    <location>
        <begin position="348"/>
        <end position="362"/>
    </location>
</feature>
<protein>
    <submittedName>
        <fullName evidence="3">Calcium-activated chloride channel regulator 1-like 5</fullName>
    </submittedName>
</protein>
<accession>A0A8J5TIF4</accession>
<keyword evidence="2" id="KW-0472">Membrane</keyword>
<feature type="compositionally biased region" description="Polar residues" evidence="1">
    <location>
        <begin position="423"/>
        <end position="447"/>
    </location>
</feature>
<feature type="region of interest" description="Disordered" evidence="1">
    <location>
        <begin position="321"/>
        <end position="489"/>
    </location>
</feature>
<gene>
    <name evidence="3" type="primary">Clca1-L5</name>
    <name evidence="3" type="ORF">Hamer_G006869</name>
</gene>
<reference evidence="3" key="1">
    <citation type="journal article" date="2021" name="Sci. Adv.">
        <title>The American lobster genome reveals insights on longevity, neural, and immune adaptations.</title>
        <authorList>
            <person name="Polinski J.M."/>
            <person name="Zimin A.V."/>
            <person name="Clark K.F."/>
            <person name="Kohn A.B."/>
            <person name="Sadowski N."/>
            <person name="Timp W."/>
            <person name="Ptitsyn A."/>
            <person name="Khanna P."/>
            <person name="Romanova D.Y."/>
            <person name="Williams P."/>
            <person name="Greenwood S.J."/>
            <person name="Moroz L.L."/>
            <person name="Walt D.R."/>
            <person name="Bodnar A.G."/>
        </authorList>
    </citation>
    <scope>NUCLEOTIDE SEQUENCE</scope>
    <source>
        <strain evidence="3">GMGI-L3</strain>
    </source>
</reference>
<dbReference type="EMBL" id="JAHLQT010010484">
    <property type="protein sequence ID" value="KAG7172652.1"/>
    <property type="molecule type" value="Genomic_DNA"/>
</dbReference>
<dbReference type="Proteomes" id="UP000747542">
    <property type="component" value="Unassembled WGS sequence"/>
</dbReference>
<feature type="transmembrane region" description="Helical" evidence="2">
    <location>
        <begin position="286"/>
        <end position="312"/>
    </location>
</feature>
<keyword evidence="2" id="KW-1133">Transmembrane helix</keyword>
<sequence>MVKSLKDDLKVELWSSHDLSTLNLGNGSDPVVLFVKVTKAQRPVVGAKVVVVMQVGSSAYDLPLYDNGGGNPDVTGDDGVYSRYWVFAPEGVKIYTLVVKVSPTSSSQVVGYTNSQVETGLKCCGNVLVLNHLPAEDFVDTFTQVVGTAVVASEAGKEDVFPPARVTDLRGQPSSDKVTLTFTAPGDDLDRGYALEYRVFWSDPSQQVQEWKRLEDLTYVVVEGGTLAQVQLVPPKCDQEFYYSVKAYDTILQDGGNSNVASISVACGIVTTPIPTPPSPGGCPSAAGAICGAFFGGLAAGLLIAALGYFVYQKYYKPLRGSENASSHTHEMQHRRQNNRPHAGYKNNAFTPDNPATQSERYTASPLDLIRRRINPKPSSSPNQERSLPQPPTQERSLPQPPTQERSLPRPPNQERSLPQPPTQERSLPQPPTQERSLPQPPTQERSLPQPPIQERSLPQPPTQEQSQRPLPPPLTARSIPPAPSNSDQWLHQIVPLPARINVAATNNSQMPRRSHQFPGQQRRGPSVDNGSLYESMGDNVSQTSDEVYDTAYS</sequence>
<evidence type="ECO:0000313" key="4">
    <source>
        <dbReference type="Proteomes" id="UP000747542"/>
    </source>
</evidence>
<evidence type="ECO:0000256" key="2">
    <source>
        <dbReference type="SAM" id="Phobius"/>
    </source>
</evidence>
<dbReference type="AlphaFoldDB" id="A0A8J5TIF4"/>
<keyword evidence="2" id="KW-0812">Transmembrane</keyword>
<name>A0A8J5TIF4_HOMAM</name>
<evidence type="ECO:0000256" key="1">
    <source>
        <dbReference type="SAM" id="MobiDB-lite"/>
    </source>
</evidence>
<proteinExistence type="predicted"/>
<organism evidence="3 4">
    <name type="scientific">Homarus americanus</name>
    <name type="common">American lobster</name>
    <dbReference type="NCBI Taxonomy" id="6706"/>
    <lineage>
        <taxon>Eukaryota</taxon>
        <taxon>Metazoa</taxon>
        <taxon>Ecdysozoa</taxon>
        <taxon>Arthropoda</taxon>
        <taxon>Crustacea</taxon>
        <taxon>Multicrustacea</taxon>
        <taxon>Malacostraca</taxon>
        <taxon>Eumalacostraca</taxon>
        <taxon>Eucarida</taxon>
        <taxon>Decapoda</taxon>
        <taxon>Pleocyemata</taxon>
        <taxon>Astacidea</taxon>
        <taxon>Nephropoidea</taxon>
        <taxon>Nephropidae</taxon>
        <taxon>Homarus</taxon>
    </lineage>
</organism>
<keyword evidence="4" id="KW-1185">Reference proteome</keyword>
<feature type="region of interest" description="Disordered" evidence="1">
    <location>
        <begin position="503"/>
        <end position="554"/>
    </location>
</feature>
<dbReference type="InterPro" id="IPR013783">
    <property type="entry name" value="Ig-like_fold"/>
</dbReference>
<feature type="compositionally biased region" description="Polar residues" evidence="1">
    <location>
        <begin position="377"/>
        <end position="397"/>
    </location>
</feature>
<comment type="caution">
    <text evidence="3">The sequence shown here is derived from an EMBL/GenBank/DDBJ whole genome shotgun (WGS) entry which is preliminary data.</text>
</comment>
<dbReference type="Gene3D" id="2.60.40.10">
    <property type="entry name" value="Immunoglobulins"/>
    <property type="match status" value="1"/>
</dbReference>